<dbReference type="AlphaFoldDB" id="A0A518BQS1"/>
<keyword evidence="2" id="KW-1185">Reference proteome</keyword>
<organism evidence="1 2">
    <name type="scientific">Engelhardtia mirabilis</name>
    <dbReference type="NCBI Taxonomy" id="2528011"/>
    <lineage>
        <taxon>Bacteria</taxon>
        <taxon>Pseudomonadati</taxon>
        <taxon>Planctomycetota</taxon>
        <taxon>Planctomycetia</taxon>
        <taxon>Planctomycetia incertae sedis</taxon>
        <taxon>Engelhardtia</taxon>
    </lineage>
</organism>
<reference evidence="1 2" key="1">
    <citation type="submission" date="2019-02" db="EMBL/GenBank/DDBJ databases">
        <title>Deep-cultivation of Planctomycetes and their phenomic and genomic characterization uncovers novel biology.</title>
        <authorList>
            <person name="Wiegand S."/>
            <person name="Jogler M."/>
            <person name="Boedeker C."/>
            <person name="Pinto D."/>
            <person name="Vollmers J."/>
            <person name="Rivas-Marin E."/>
            <person name="Kohn T."/>
            <person name="Peeters S.H."/>
            <person name="Heuer A."/>
            <person name="Rast P."/>
            <person name="Oberbeckmann S."/>
            <person name="Bunk B."/>
            <person name="Jeske O."/>
            <person name="Meyerdierks A."/>
            <person name="Storesund J.E."/>
            <person name="Kallscheuer N."/>
            <person name="Luecker S."/>
            <person name="Lage O.M."/>
            <person name="Pohl T."/>
            <person name="Merkel B.J."/>
            <person name="Hornburger P."/>
            <person name="Mueller R.-W."/>
            <person name="Bruemmer F."/>
            <person name="Labrenz M."/>
            <person name="Spormann A.M."/>
            <person name="Op den Camp H."/>
            <person name="Overmann J."/>
            <person name="Amann R."/>
            <person name="Jetten M.S.M."/>
            <person name="Mascher T."/>
            <person name="Medema M.H."/>
            <person name="Devos D.P."/>
            <person name="Kaster A.-K."/>
            <person name="Ovreas L."/>
            <person name="Rohde M."/>
            <person name="Galperin M.Y."/>
            <person name="Jogler C."/>
        </authorList>
    </citation>
    <scope>NUCLEOTIDE SEQUENCE [LARGE SCALE GENOMIC DNA]</scope>
    <source>
        <strain evidence="1 2">Pla133</strain>
    </source>
</reference>
<evidence type="ECO:0000313" key="2">
    <source>
        <dbReference type="Proteomes" id="UP000316921"/>
    </source>
</evidence>
<dbReference type="Proteomes" id="UP000316921">
    <property type="component" value="Chromosome"/>
</dbReference>
<protein>
    <submittedName>
        <fullName evidence="1">Uncharacterized protein</fullName>
    </submittedName>
</protein>
<name>A0A518BQS1_9BACT</name>
<gene>
    <name evidence="1" type="ORF">Pla133_44380</name>
</gene>
<sequence length="90" mass="10922">MIPFKGTELFNQIQHAGFDLPTDWSKYEPYQSQINLSEVEEDEIYKLRKKAYRRFYCNPRRLISIFRLIPNKTNMLPFLTLLFARRAYAR</sequence>
<accession>A0A518BQS1</accession>
<proteinExistence type="predicted"/>
<dbReference type="KEGG" id="pbap:Pla133_44380"/>
<evidence type="ECO:0000313" key="1">
    <source>
        <dbReference type="EMBL" id="QDU69319.1"/>
    </source>
</evidence>
<dbReference type="EMBL" id="CP036287">
    <property type="protein sequence ID" value="QDU69319.1"/>
    <property type="molecule type" value="Genomic_DNA"/>
</dbReference>
<dbReference type="RefSeq" id="WP_145069112.1">
    <property type="nucleotide sequence ID" value="NZ_CP036287.1"/>
</dbReference>